<dbReference type="AlphaFoldDB" id="A0A0V0H5F4"/>
<protein>
    <submittedName>
        <fullName evidence="1">Putative ovule protein</fullName>
    </submittedName>
</protein>
<organism evidence="1">
    <name type="scientific">Solanum chacoense</name>
    <name type="common">Chaco potato</name>
    <dbReference type="NCBI Taxonomy" id="4108"/>
    <lineage>
        <taxon>Eukaryota</taxon>
        <taxon>Viridiplantae</taxon>
        <taxon>Streptophyta</taxon>
        <taxon>Embryophyta</taxon>
        <taxon>Tracheophyta</taxon>
        <taxon>Spermatophyta</taxon>
        <taxon>Magnoliopsida</taxon>
        <taxon>eudicotyledons</taxon>
        <taxon>Gunneridae</taxon>
        <taxon>Pentapetalae</taxon>
        <taxon>asterids</taxon>
        <taxon>lamiids</taxon>
        <taxon>Solanales</taxon>
        <taxon>Solanaceae</taxon>
        <taxon>Solanoideae</taxon>
        <taxon>Solaneae</taxon>
        <taxon>Solanum</taxon>
    </lineage>
</organism>
<accession>A0A0V0H5F4</accession>
<evidence type="ECO:0000313" key="1">
    <source>
        <dbReference type="EMBL" id="JAP15589.1"/>
    </source>
</evidence>
<dbReference type="EMBL" id="GEDG01024956">
    <property type="protein sequence ID" value="JAP15589.1"/>
    <property type="molecule type" value="Transcribed_RNA"/>
</dbReference>
<sequence>MKSRIHLYQIMISPLQFICSRYFGIPEFFSSESNFANSFKDSSFVPPVVSNCSNRPVFKFTLETGFFNKFVPISTNLSMFSLVDMSTEESAPLNVSS</sequence>
<reference evidence="1" key="1">
    <citation type="submission" date="2015-12" db="EMBL/GenBank/DDBJ databases">
        <title>Gene expression during late stages of embryo sac development: a critical building block for successful pollen-pistil interactions.</title>
        <authorList>
            <person name="Liu Y."/>
            <person name="Joly V."/>
            <person name="Sabar M."/>
            <person name="Matton D.P."/>
        </authorList>
    </citation>
    <scope>NUCLEOTIDE SEQUENCE</scope>
</reference>
<proteinExistence type="predicted"/>
<name>A0A0V0H5F4_SOLCH</name>